<dbReference type="EMBL" id="FZNS01000006">
    <property type="protein sequence ID" value="SNR75229.1"/>
    <property type="molecule type" value="Genomic_DNA"/>
</dbReference>
<dbReference type="PROSITE" id="PS51257">
    <property type="entry name" value="PROKAR_LIPOPROTEIN"/>
    <property type="match status" value="1"/>
</dbReference>
<keyword evidence="4" id="KW-1185">Reference proteome</keyword>
<dbReference type="RefSeq" id="WP_179225540.1">
    <property type="nucleotide sequence ID" value="NZ_FZNS01000006.1"/>
</dbReference>
<name>A0A238YXK7_9BACT</name>
<evidence type="ECO:0000259" key="2">
    <source>
        <dbReference type="Pfam" id="PF13568"/>
    </source>
</evidence>
<proteinExistence type="predicted"/>
<feature type="signal peptide" evidence="1">
    <location>
        <begin position="1"/>
        <end position="19"/>
    </location>
</feature>
<protein>
    <submittedName>
        <fullName evidence="3">Outer membrane protein beta-barrel domain-containing protein</fullName>
    </submittedName>
</protein>
<dbReference type="AlphaFoldDB" id="A0A238YXK7"/>
<evidence type="ECO:0000313" key="3">
    <source>
        <dbReference type="EMBL" id="SNR75229.1"/>
    </source>
</evidence>
<dbReference type="Proteomes" id="UP000198310">
    <property type="component" value="Unassembled WGS sequence"/>
</dbReference>
<sequence>MQKFTLVFGLLFSSTVACWAQTGVQVGAKAGLNLAVLDGSINQDTKFKPGFHFGGVLRWRPTAHFALQPELVYSQQGSNNEIPVGPGVALENKTKLSYLNIPVLAKIYLGNVVNLQVGPQFGLLLAAQREGQVGYYASSNGSGFRTEDVDVKDNYKGDVALCAGLGADLKNGLLLSARLNYGVTDINNDESQKQLRDYLDIGGLHNRVVEFSVGYLFGSK</sequence>
<feature type="domain" description="Outer membrane protein beta-barrel" evidence="2">
    <location>
        <begin position="19"/>
        <end position="186"/>
    </location>
</feature>
<feature type="chain" id="PRO_5012398870" evidence="1">
    <location>
        <begin position="20"/>
        <end position="220"/>
    </location>
</feature>
<evidence type="ECO:0000313" key="4">
    <source>
        <dbReference type="Proteomes" id="UP000198310"/>
    </source>
</evidence>
<organism evidence="3 4">
    <name type="scientific">Hymenobacter mucosus</name>
    <dbReference type="NCBI Taxonomy" id="1411120"/>
    <lineage>
        <taxon>Bacteria</taxon>
        <taxon>Pseudomonadati</taxon>
        <taxon>Bacteroidota</taxon>
        <taxon>Cytophagia</taxon>
        <taxon>Cytophagales</taxon>
        <taxon>Hymenobacteraceae</taxon>
        <taxon>Hymenobacter</taxon>
    </lineage>
</organism>
<evidence type="ECO:0000256" key="1">
    <source>
        <dbReference type="SAM" id="SignalP"/>
    </source>
</evidence>
<reference evidence="4" key="1">
    <citation type="submission" date="2017-06" db="EMBL/GenBank/DDBJ databases">
        <authorList>
            <person name="Varghese N."/>
            <person name="Submissions S."/>
        </authorList>
    </citation>
    <scope>NUCLEOTIDE SEQUENCE [LARGE SCALE GENOMIC DNA]</scope>
    <source>
        <strain evidence="4">DSM 28041</strain>
    </source>
</reference>
<dbReference type="Pfam" id="PF13568">
    <property type="entry name" value="OMP_b-brl_2"/>
    <property type="match status" value="1"/>
</dbReference>
<keyword evidence="1" id="KW-0732">Signal</keyword>
<dbReference type="InterPro" id="IPR025665">
    <property type="entry name" value="Beta-barrel_OMP_2"/>
</dbReference>
<accession>A0A238YXK7</accession>
<gene>
    <name evidence="3" type="ORF">SAMN06269173_106132</name>
</gene>